<dbReference type="EC" id="2.7.13.3" evidence="3"/>
<dbReference type="CDD" id="cd00082">
    <property type="entry name" value="HisKA"/>
    <property type="match status" value="1"/>
</dbReference>
<dbReference type="Gene3D" id="1.10.287.130">
    <property type="match status" value="1"/>
</dbReference>
<keyword evidence="9" id="KW-0902">Two-component regulatory system</keyword>
<evidence type="ECO:0000256" key="5">
    <source>
        <dbReference type="ARBA" id="ARBA00022679"/>
    </source>
</evidence>
<evidence type="ECO:0000256" key="6">
    <source>
        <dbReference type="ARBA" id="ARBA00022692"/>
    </source>
</evidence>
<gene>
    <name evidence="13" type="ORF">F945_02510</name>
</gene>
<dbReference type="InterPro" id="IPR003594">
    <property type="entry name" value="HATPase_dom"/>
</dbReference>
<feature type="transmembrane region" description="Helical" evidence="11">
    <location>
        <begin position="12"/>
        <end position="37"/>
    </location>
</feature>
<evidence type="ECO:0000313" key="13">
    <source>
        <dbReference type="EMBL" id="EPF71481.1"/>
    </source>
</evidence>
<keyword evidence="7" id="KW-0418">Kinase</keyword>
<dbReference type="HOGENOM" id="CLU_000445_89_37_6"/>
<keyword evidence="4" id="KW-0597">Phosphoprotein</keyword>
<dbReference type="OrthoDB" id="9809766at2"/>
<comment type="caution">
    <text evidence="13">The sequence shown here is derived from an EMBL/GenBank/DDBJ whole genome shotgun (WGS) entry which is preliminary data.</text>
</comment>
<dbReference type="STRING" id="632955.GCA_000829675_01725"/>
<feature type="domain" description="Histidine kinase" evidence="12">
    <location>
        <begin position="234"/>
        <end position="456"/>
    </location>
</feature>
<dbReference type="PANTHER" id="PTHR45436:SF15">
    <property type="entry name" value="SENSOR HISTIDINE KINASE CUSS"/>
    <property type="match status" value="1"/>
</dbReference>
<evidence type="ECO:0000259" key="12">
    <source>
        <dbReference type="PROSITE" id="PS50109"/>
    </source>
</evidence>
<dbReference type="EMBL" id="ATGI01000032">
    <property type="protein sequence ID" value="EPF71481.1"/>
    <property type="molecule type" value="Genomic_DNA"/>
</dbReference>
<evidence type="ECO:0000256" key="11">
    <source>
        <dbReference type="SAM" id="Phobius"/>
    </source>
</evidence>
<proteinExistence type="predicted"/>
<reference evidence="13 14" key="1">
    <citation type="submission" date="2013-06" db="EMBL/GenBank/DDBJ databases">
        <title>The Genome Sequence of Acinetobacter rudis CIP 110305.</title>
        <authorList>
            <consortium name="The Broad Institute Genome Sequencing Platform"/>
            <consortium name="The Broad Institute Genome Sequencing Center for Infectious Disease"/>
            <person name="Cerqueira G."/>
            <person name="Feldgarden M."/>
            <person name="Courvalin P."/>
            <person name="Perichon B."/>
            <person name="Grillot-Courvalin C."/>
            <person name="Clermont D."/>
            <person name="Rocha E."/>
            <person name="Yoon E.-J."/>
            <person name="Nemec A."/>
            <person name="Young S.K."/>
            <person name="Zeng Q."/>
            <person name="Gargeya S."/>
            <person name="Fitzgerald M."/>
            <person name="Abouelleil A."/>
            <person name="Alvarado L."/>
            <person name="Berlin A.M."/>
            <person name="Chapman S.B."/>
            <person name="Dewar J."/>
            <person name="Goldberg J."/>
            <person name="Griggs A."/>
            <person name="Gujja S."/>
            <person name="Hansen M."/>
            <person name="Howarth C."/>
            <person name="Imamovic A."/>
            <person name="Larimer J."/>
            <person name="McCowan C."/>
            <person name="Murphy C."/>
            <person name="Pearson M."/>
            <person name="Priest M."/>
            <person name="Roberts A."/>
            <person name="Saif S."/>
            <person name="Shea T."/>
            <person name="Sykes S."/>
            <person name="Wortman J."/>
            <person name="Nusbaum C."/>
            <person name="Birren B."/>
        </authorList>
    </citation>
    <scope>NUCLEOTIDE SEQUENCE [LARGE SCALE GENOMIC DNA]</scope>
    <source>
        <strain evidence="13 14">CIP 110305</strain>
    </source>
</reference>
<keyword evidence="5" id="KW-0808">Transferase</keyword>
<dbReference type="Pfam" id="PF00512">
    <property type="entry name" value="HisKA"/>
    <property type="match status" value="1"/>
</dbReference>
<dbReference type="eggNOG" id="COG5002">
    <property type="taxonomic scope" value="Bacteria"/>
</dbReference>
<dbReference type="SMART" id="SM00388">
    <property type="entry name" value="HisKA"/>
    <property type="match status" value="1"/>
</dbReference>
<name>S3NXV8_9GAMM</name>
<dbReference type="SMART" id="SM00387">
    <property type="entry name" value="HATPase_c"/>
    <property type="match status" value="1"/>
</dbReference>
<evidence type="ECO:0000256" key="1">
    <source>
        <dbReference type="ARBA" id="ARBA00000085"/>
    </source>
</evidence>
<sequence length="459" mass="53049">MTKVNISLQSRLIKTAMLSSMIAGIVALLFLVLISIYQSMSMQDEIMDEVADMLLSRDIKQNHGLQVDDLSEEFSINYQLTFDQQLLTQSKEFPSIKPSSILSYGDGQYAYAWHEQQLWRYYHVQDNERHMQVTLYQPLTERFDDFWGSISVYTAGLIILWLLQALLLNFSVRKQFSSIKRLSQHIAAKDSNDLSPIENIQPEFVELQPILQQLNLLFSRLQHALAAEQRFTADAAHELRSPLSAMQMRLQVLQRKHVGHLEQIQPDLVAIQQDLNRGVQVLENLLLLARLDPTDQQQLHKQQFDIQRLLHEVLASLEPFIVEKNIDVQLDFPIQDMKQEDEYWVWAQREFLYICIRNLIDNAIRYSDFSAKVTIRFQQTQQQSILLIEDNGQQLTNETLDRMGERFYRALGSKTQGSGLGLSICKKIIELHQGQLQFSRAPTGGLSVSISLVNKNIMN</sequence>
<dbReference type="InterPro" id="IPR036890">
    <property type="entry name" value="HATPase_C_sf"/>
</dbReference>
<evidence type="ECO:0000256" key="10">
    <source>
        <dbReference type="ARBA" id="ARBA00023136"/>
    </source>
</evidence>
<evidence type="ECO:0000256" key="9">
    <source>
        <dbReference type="ARBA" id="ARBA00023012"/>
    </source>
</evidence>
<dbReference type="Proteomes" id="UP000014568">
    <property type="component" value="Unassembled WGS sequence"/>
</dbReference>
<dbReference type="InterPro" id="IPR005467">
    <property type="entry name" value="His_kinase_dom"/>
</dbReference>
<dbReference type="InterPro" id="IPR036097">
    <property type="entry name" value="HisK_dim/P_sf"/>
</dbReference>
<evidence type="ECO:0000256" key="3">
    <source>
        <dbReference type="ARBA" id="ARBA00012438"/>
    </source>
</evidence>
<dbReference type="PANTHER" id="PTHR45436">
    <property type="entry name" value="SENSOR HISTIDINE KINASE YKOH"/>
    <property type="match status" value="1"/>
</dbReference>
<keyword evidence="6 11" id="KW-0812">Transmembrane</keyword>
<dbReference type="PATRIC" id="fig|421052.3.peg.2454"/>
<keyword evidence="8 11" id="KW-1133">Transmembrane helix</keyword>
<dbReference type="InterPro" id="IPR003661">
    <property type="entry name" value="HisK_dim/P_dom"/>
</dbReference>
<keyword evidence="14" id="KW-1185">Reference proteome</keyword>
<dbReference type="SUPFAM" id="SSF55874">
    <property type="entry name" value="ATPase domain of HSP90 chaperone/DNA topoisomerase II/histidine kinase"/>
    <property type="match status" value="1"/>
</dbReference>
<dbReference type="InterPro" id="IPR050428">
    <property type="entry name" value="TCS_sensor_his_kinase"/>
</dbReference>
<feature type="transmembrane region" description="Helical" evidence="11">
    <location>
        <begin position="150"/>
        <end position="172"/>
    </location>
</feature>
<dbReference type="Gene3D" id="3.30.565.10">
    <property type="entry name" value="Histidine kinase-like ATPase, C-terminal domain"/>
    <property type="match status" value="1"/>
</dbReference>
<comment type="catalytic activity">
    <reaction evidence="1">
        <text>ATP + protein L-histidine = ADP + protein N-phospho-L-histidine.</text>
        <dbReference type="EC" id="2.7.13.3"/>
    </reaction>
</comment>
<accession>S3NXV8</accession>
<evidence type="ECO:0000256" key="4">
    <source>
        <dbReference type="ARBA" id="ARBA00022553"/>
    </source>
</evidence>
<evidence type="ECO:0000313" key="14">
    <source>
        <dbReference type="Proteomes" id="UP000014568"/>
    </source>
</evidence>
<keyword evidence="10 11" id="KW-0472">Membrane</keyword>
<dbReference type="AlphaFoldDB" id="S3NXV8"/>
<evidence type="ECO:0000256" key="2">
    <source>
        <dbReference type="ARBA" id="ARBA00004141"/>
    </source>
</evidence>
<protein>
    <recommendedName>
        <fullName evidence="3">histidine kinase</fullName>
        <ecNumber evidence="3">2.7.13.3</ecNumber>
    </recommendedName>
</protein>
<dbReference type="PRINTS" id="PR00344">
    <property type="entry name" value="BCTRLSENSOR"/>
</dbReference>
<evidence type="ECO:0000256" key="7">
    <source>
        <dbReference type="ARBA" id="ARBA00022777"/>
    </source>
</evidence>
<dbReference type="InterPro" id="IPR004358">
    <property type="entry name" value="Sig_transdc_His_kin-like_C"/>
</dbReference>
<dbReference type="GO" id="GO:0000155">
    <property type="term" value="F:phosphorelay sensor kinase activity"/>
    <property type="evidence" value="ECO:0007669"/>
    <property type="project" value="InterPro"/>
</dbReference>
<dbReference type="SUPFAM" id="SSF47384">
    <property type="entry name" value="Homodimeric domain of signal transducing histidine kinase"/>
    <property type="match status" value="1"/>
</dbReference>
<evidence type="ECO:0000256" key="8">
    <source>
        <dbReference type="ARBA" id="ARBA00022989"/>
    </source>
</evidence>
<dbReference type="RefSeq" id="WP_016656910.1">
    <property type="nucleotide sequence ID" value="NZ_KE340353.1"/>
</dbReference>
<dbReference type="Pfam" id="PF02518">
    <property type="entry name" value="HATPase_c"/>
    <property type="match status" value="1"/>
</dbReference>
<dbReference type="PROSITE" id="PS50109">
    <property type="entry name" value="HIS_KIN"/>
    <property type="match status" value="1"/>
</dbReference>
<comment type="subcellular location">
    <subcellularLocation>
        <location evidence="2">Membrane</location>
        <topology evidence="2">Multi-pass membrane protein</topology>
    </subcellularLocation>
</comment>
<dbReference type="GO" id="GO:0005886">
    <property type="term" value="C:plasma membrane"/>
    <property type="evidence" value="ECO:0007669"/>
    <property type="project" value="TreeGrafter"/>
</dbReference>
<organism evidence="13 14">
    <name type="scientific">Acinetobacter rudis CIP 110305</name>
    <dbReference type="NCBI Taxonomy" id="421052"/>
    <lineage>
        <taxon>Bacteria</taxon>
        <taxon>Pseudomonadati</taxon>
        <taxon>Pseudomonadota</taxon>
        <taxon>Gammaproteobacteria</taxon>
        <taxon>Moraxellales</taxon>
        <taxon>Moraxellaceae</taxon>
        <taxon>Acinetobacter</taxon>
    </lineage>
</organism>